<dbReference type="SUPFAM" id="SSF54373">
    <property type="entry name" value="FAD-linked reductases, C-terminal domain"/>
    <property type="match status" value="1"/>
</dbReference>
<dbReference type="Gene3D" id="3.50.50.60">
    <property type="entry name" value="FAD/NAD(P)-binding domain"/>
    <property type="match status" value="1"/>
</dbReference>
<comment type="cofactor">
    <cofactor evidence="1">
        <name>FAD</name>
        <dbReference type="ChEBI" id="CHEBI:57692"/>
    </cofactor>
</comment>
<accession>A0ABR2ZSM1</accession>
<organism evidence="7 8">
    <name type="scientific">Marasmius tenuissimus</name>
    <dbReference type="NCBI Taxonomy" id="585030"/>
    <lineage>
        <taxon>Eukaryota</taxon>
        <taxon>Fungi</taxon>
        <taxon>Dikarya</taxon>
        <taxon>Basidiomycota</taxon>
        <taxon>Agaricomycotina</taxon>
        <taxon>Agaricomycetes</taxon>
        <taxon>Agaricomycetidae</taxon>
        <taxon>Agaricales</taxon>
        <taxon>Marasmiineae</taxon>
        <taxon>Marasmiaceae</taxon>
        <taxon>Marasmius</taxon>
    </lineage>
</organism>
<gene>
    <name evidence="7" type="ORF">AAF712_008962</name>
</gene>
<dbReference type="InterPro" id="IPR012132">
    <property type="entry name" value="GMC_OxRdtase"/>
</dbReference>
<evidence type="ECO:0000313" key="8">
    <source>
        <dbReference type="Proteomes" id="UP001437256"/>
    </source>
</evidence>
<dbReference type="Pfam" id="PF05199">
    <property type="entry name" value="GMC_oxred_C"/>
    <property type="match status" value="1"/>
</dbReference>
<name>A0ABR2ZSM1_9AGAR</name>
<keyword evidence="4" id="KW-0274">FAD</keyword>
<evidence type="ECO:0000256" key="1">
    <source>
        <dbReference type="ARBA" id="ARBA00001974"/>
    </source>
</evidence>
<reference evidence="7 8" key="1">
    <citation type="submission" date="2024-05" db="EMBL/GenBank/DDBJ databases">
        <title>A draft genome resource for the thread blight pathogen Marasmius tenuissimus strain MS-2.</title>
        <authorList>
            <person name="Yulfo-Soto G.E."/>
            <person name="Baruah I.K."/>
            <person name="Amoako-Attah I."/>
            <person name="Bukari Y."/>
            <person name="Meinhardt L.W."/>
            <person name="Bailey B.A."/>
            <person name="Cohen S.P."/>
        </authorList>
    </citation>
    <scope>NUCLEOTIDE SEQUENCE [LARGE SCALE GENOMIC DNA]</scope>
    <source>
        <strain evidence="7 8">MS-2</strain>
    </source>
</reference>
<dbReference type="InterPro" id="IPR007867">
    <property type="entry name" value="GMC_OxRtase_C"/>
</dbReference>
<evidence type="ECO:0000256" key="3">
    <source>
        <dbReference type="ARBA" id="ARBA00022630"/>
    </source>
</evidence>
<dbReference type="InterPro" id="IPR036188">
    <property type="entry name" value="FAD/NAD-bd_sf"/>
</dbReference>
<keyword evidence="5" id="KW-0812">Transmembrane</keyword>
<protein>
    <recommendedName>
        <fullName evidence="6">Glucose-methanol-choline oxidoreductase N-terminal domain-containing protein</fullName>
    </recommendedName>
</protein>
<evidence type="ECO:0000313" key="7">
    <source>
        <dbReference type="EMBL" id="KAL0064102.1"/>
    </source>
</evidence>
<dbReference type="SUPFAM" id="SSF51905">
    <property type="entry name" value="FAD/NAD(P)-binding domain"/>
    <property type="match status" value="1"/>
</dbReference>
<comment type="similarity">
    <text evidence="2">Belongs to the GMC oxidoreductase family.</text>
</comment>
<feature type="domain" description="Glucose-methanol-choline oxidoreductase N-terminal" evidence="6">
    <location>
        <begin position="326"/>
        <end position="340"/>
    </location>
</feature>
<keyword evidence="3" id="KW-0285">Flavoprotein</keyword>
<dbReference type="PROSITE" id="PS00624">
    <property type="entry name" value="GMC_OXRED_2"/>
    <property type="match status" value="1"/>
</dbReference>
<proteinExistence type="inferred from homology"/>
<keyword evidence="8" id="KW-1185">Reference proteome</keyword>
<dbReference type="InterPro" id="IPR000172">
    <property type="entry name" value="GMC_OxRdtase_N"/>
</dbReference>
<evidence type="ECO:0000256" key="2">
    <source>
        <dbReference type="ARBA" id="ARBA00010790"/>
    </source>
</evidence>
<evidence type="ECO:0000259" key="6">
    <source>
        <dbReference type="PROSITE" id="PS00624"/>
    </source>
</evidence>
<keyword evidence="5" id="KW-1133">Transmembrane helix</keyword>
<dbReference type="Gene3D" id="3.30.560.10">
    <property type="entry name" value="Glucose Oxidase, domain 3"/>
    <property type="match status" value="1"/>
</dbReference>
<dbReference type="PIRSF" id="PIRSF000137">
    <property type="entry name" value="Alcohol_oxidase"/>
    <property type="match status" value="1"/>
</dbReference>
<dbReference type="PANTHER" id="PTHR11552:SF147">
    <property type="entry name" value="CHOLINE DEHYDROGENASE, MITOCHONDRIAL"/>
    <property type="match status" value="1"/>
</dbReference>
<keyword evidence="5" id="KW-0472">Membrane</keyword>
<dbReference type="Pfam" id="PF00732">
    <property type="entry name" value="GMC_oxred_N"/>
    <property type="match status" value="1"/>
</dbReference>
<dbReference type="Proteomes" id="UP001437256">
    <property type="component" value="Unassembled WGS sequence"/>
</dbReference>
<evidence type="ECO:0000256" key="4">
    <source>
        <dbReference type="ARBA" id="ARBA00022827"/>
    </source>
</evidence>
<sequence length="612" mass="66909">MNKNINVPLVNRVEKERNYGRLPFTYKNGAWGKLSVSAMALPLIAIISLVTLAKSSYGAIYEKFSDVPARQFDFIVVGGGTAGNVIANRLTENPDFSVLVLEAGGSHENLFTPQVPAMATTLAGSNLDWNFTAQLRPGDKRPYNRGFVLGGSSTINWMAYTRGSSDDWDRYAAVTGDEGWSWENMQLYIRKNEQIVPPADRHDTTGHLSGFMHELDKRTIDVSKSFGDQSELKFVLDMNSGDQLGFGWAQSTILNGTRSSSATSYLGPKYINRPNLHVLVDAKVTRILRTGSKNGKLVFSRVQFTQDNGETLQSAVASKEVILSAGTLGTPHILLNSGIGDNATLSALGVETFHHLPSVGQNLTDQPSMLNGWVVNTTDTNETNLKDPQLLKQWQETRTGPLVDPIIGTFGWLRVPEDAPVFQRVEDPAAGPKTAHYELVTINGIRRGTPEPGKNYISMGNIVVSPASRGSVTLASSNPLEYPSVDLNLFDSEFDLYAMGEALRSTKKLMGSPIWDGYLMEPTFDVNMDNDEELYAYILANFGYALHPTGTASMSPKGASWGVVDPDLLVKGVFGLRVVDASVMPFVPAAHTQAPTYMVGERGADLIKKDWM</sequence>
<evidence type="ECO:0000256" key="5">
    <source>
        <dbReference type="SAM" id="Phobius"/>
    </source>
</evidence>
<feature type="transmembrane region" description="Helical" evidence="5">
    <location>
        <begin position="34"/>
        <end position="53"/>
    </location>
</feature>
<dbReference type="EMBL" id="JBBXMP010000067">
    <property type="protein sequence ID" value="KAL0064102.1"/>
    <property type="molecule type" value="Genomic_DNA"/>
</dbReference>
<dbReference type="PANTHER" id="PTHR11552">
    <property type="entry name" value="GLUCOSE-METHANOL-CHOLINE GMC OXIDOREDUCTASE"/>
    <property type="match status" value="1"/>
</dbReference>
<comment type="caution">
    <text evidence="7">The sequence shown here is derived from an EMBL/GenBank/DDBJ whole genome shotgun (WGS) entry which is preliminary data.</text>
</comment>